<sequence>MTSTHTLVRPTGAAPAAARVFLRLLGRLRHGHLRLIAPDGSRLLFGDLHHPVRAELQLYDWRACAAILRGGDIGFAEAWRDGWLDTPDLVALLSLVLQNEAAMGRALHGGVLAGVWYWLRHWLRTNSRAGSRRNIHAHYDLGNDFYRLWLDESWSYSCAWFGGDFGQSLTAAQRAKNQRIIEVLGLQPGMRVLEIGCGWGGFAEQACRQGIAVHGVTLSPSQMAFASRRLAGQSLATLTLCDYRDLHGEYDAIVSVEMFEAVGERYWPGYFKTLRRCLRPGGQALVQSITIDEVLFERYRHGSDFIQQFIFPGGMLPSRERFQSAASRQRLVLRDRADFGTDYAETLRRWRAAFEAQREAVRALGFDEAFIRTWLLYLCYCEVGFDAGRTGVSQFLLRKE</sequence>
<dbReference type="SUPFAM" id="SSF53335">
    <property type="entry name" value="S-adenosyl-L-methionine-dependent methyltransferases"/>
    <property type="match status" value="1"/>
</dbReference>
<evidence type="ECO:0000256" key="4">
    <source>
        <dbReference type="ARBA" id="ARBA00022691"/>
    </source>
</evidence>
<comment type="caution">
    <text evidence="6">The sequence shown here is derived from an EMBL/GenBank/DDBJ whole genome shotgun (WGS) entry which is preliminary data.</text>
</comment>
<protein>
    <submittedName>
        <fullName evidence="6">Cyclopropane-fatty-acyl-phospholipid synthase family protein</fullName>
        <ecNumber evidence="6">2.1.1.-</ecNumber>
    </submittedName>
</protein>
<dbReference type="InterPro" id="IPR003333">
    <property type="entry name" value="CMAS"/>
</dbReference>
<evidence type="ECO:0000313" key="6">
    <source>
        <dbReference type="EMBL" id="MDN0075247.1"/>
    </source>
</evidence>
<accession>A0ABT7XN80</accession>
<keyword evidence="4" id="KW-0949">S-adenosyl-L-methionine</keyword>
<evidence type="ECO:0000256" key="5">
    <source>
        <dbReference type="ARBA" id="ARBA00023098"/>
    </source>
</evidence>
<dbReference type="InterPro" id="IPR050723">
    <property type="entry name" value="CFA/CMAS"/>
</dbReference>
<dbReference type="Pfam" id="PF02353">
    <property type="entry name" value="CMAS"/>
    <property type="match status" value="1"/>
</dbReference>
<dbReference type="Gene3D" id="3.40.50.150">
    <property type="entry name" value="Vaccinia Virus protein VP39"/>
    <property type="match status" value="1"/>
</dbReference>
<reference evidence="6" key="1">
    <citation type="submission" date="2023-06" db="EMBL/GenBank/DDBJ databases">
        <authorList>
            <person name="Zhang S."/>
        </authorList>
    </citation>
    <scope>NUCLEOTIDE SEQUENCE</scope>
    <source>
        <strain evidence="6">SG2303</strain>
    </source>
</reference>
<evidence type="ECO:0000256" key="1">
    <source>
        <dbReference type="ARBA" id="ARBA00010815"/>
    </source>
</evidence>
<keyword evidence="5" id="KW-0443">Lipid metabolism</keyword>
<evidence type="ECO:0000256" key="2">
    <source>
        <dbReference type="ARBA" id="ARBA00022603"/>
    </source>
</evidence>
<keyword evidence="7" id="KW-1185">Reference proteome</keyword>
<dbReference type="EC" id="2.1.1.-" evidence="6"/>
<keyword evidence="2 6" id="KW-0489">Methyltransferase</keyword>
<dbReference type="PANTHER" id="PTHR43667">
    <property type="entry name" value="CYCLOPROPANE-FATTY-ACYL-PHOSPHOLIPID SYNTHASE"/>
    <property type="match status" value="1"/>
</dbReference>
<dbReference type="InterPro" id="IPR029063">
    <property type="entry name" value="SAM-dependent_MTases_sf"/>
</dbReference>
<dbReference type="GO" id="GO:0032259">
    <property type="term" value="P:methylation"/>
    <property type="evidence" value="ECO:0007669"/>
    <property type="project" value="UniProtKB-KW"/>
</dbReference>
<gene>
    <name evidence="6" type="ORF">QU481_10130</name>
</gene>
<dbReference type="GO" id="GO:0008168">
    <property type="term" value="F:methyltransferase activity"/>
    <property type="evidence" value="ECO:0007669"/>
    <property type="project" value="UniProtKB-KW"/>
</dbReference>
<evidence type="ECO:0000313" key="7">
    <source>
        <dbReference type="Proteomes" id="UP001168540"/>
    </source>
</evidence>
<dbReference type="PIRSF" id="PIRSF003085">
    <property type="entry name" value="CMAS"/>
    <property type="match status" value="1"/>
</dbReference>
<keyword evidence="3 6" id="KW-0808">Transferase</keyword>
<proteinExistence type="inferred from homology"/>
<comment type="similarity">
    <text evidence="1">Belongs to the CFA/CMAS family.</text>
</comment>
<evidence type="ECO:0000256" key="3">
    <source>
        <dbReference type="ARBA" id="ARBA00022679"/>
    </source>
</evidence>
<dbReference type="Proteomes" id="UP001168540">
    <property type="component" value="Unassembled WGS sequence"/>
</dbReference>
<dbReference type="RefSeq" id="WP_289829846.1">
    <property type="nucleotide sequence ID" value="NZ_JAUEDK010000015.1"/>
</dbReference>
<dbReference type="CDD" id="cd02440">
    <property type="entry name" value="AdoMet_MTases"/>
    <property type="match status" value="1"/>
</dbReference>
<dbReference type="PANTHER" id="PTHR43667:SF2">
    <property type="entry name" value="FATTY ACID C-METHYL TRANSFERASE"/>
    <property type="match status" value="1"/>
</dbReference>
<dbReference type="EMBL" id="JAUEDK010000015">
    <property type="protein sequence ID" value="MDN0075247.1"/>
    <property type="molecule type" value="Genomic_DNA"/>
</dbReference>
<name>A0ABT7XN80_9NEIS</name>
<organism evidence="6 7">
    <name type="scientific">Crenobacter oryzisoli</name>
    <dbReference type="NCBI Taxonomy" id="3056844"/>
    <lineage>
        <taxon>Bacteria</taxon>
        <taxon>Pseudomonadati</taxon>
        <taxon>Pseudomonadota</taxon>
        <taxon>Betaproteobacteria</taxon>
        <taxon>Neisseriales</taxon>
        <taxon>Neisseriaceae</taxon>
        <taxon>Crenobacter</taxon>
    </lineage>
</organism>